<dbReference type="SUPFAM" id="SSF48452">
    <property type="entry name" value="TPR-like"/>
    <property type="match status" value="1"/>
</dbReference>
<organism evidence="3 4">
    <name type="scientific">Pseudoalteromonas denitrificans DSM 6059</name>
    <dbReference type="NCBI Taxonomy" id="1123010"/>
    <lineage>
        <taxon>Bacteria</taxon>
        <taxon>Pseudomonadati</taxon>
        <taxon>Pseudomonadota</taxon>
        <taxon>Gammaproteobacteria</taxon>
        <taxon>Alteromonadales</taxon>
        <taxon>Pseudoalteromonadaceae</taxon>
        <taxon>Pseudoalteromonas</taxon>
    </lineage>
</organism>
<dbReference type="InterPro" id="IPR027417">
    <property type="entry name" value="P-loop_NTPase"/>
</dbReference>
<dbReference type="OrthoDB" id="9815894at2"/>
<dbReference type="PANTHER" id="PTHR12788">
    <property type="entry name" value="PROTEIN-TYROSINE SULFOTRANSFERASE 2"/>
    <property type="match status" value="1"/>
</dbReference>
<reference evidence="3 4" key="1">
    <citation type="submission" date="2016-10" db="EMBL/GenBank/DDBJ databases">
        <authorList>
            <person name="de Groot N.N."/>
        </authorList>
    </citation>
    <scope>NUCLEOTIDE SEQUENCE [LARGE SCALE GENOMIC DNA]</scope>
    <source>
        <strain evidence="3 4">DSM 6059</strain>
    </source>
</reference>
<dbReference type="EMBL" id="FOLO01000005">
    <property type="protein sequence ID" value="SFC12236.1"/>
    <property type="molecule type" value="Genomic_DNA"/>
</dbReference>
<feature type="repeat" description="TPR" evidence="2">
    <location>
        <begin position="40"/>
        <end position="73"/>
    </location>
</feature>
<sequence length="522" mass="59597">MQQHDALKLHHQAQVALNKSDLKNAHKALVALLHLEPEHADAYFLLAMVNLQVGQLKKAIALILKALSFDKQDEYLAQLAKCYAIEGDLKNAKSCIKHVQVSTIKSALVADTFAVALSHLEHHKEAIKFFEHALMLDNSNSQFYYNYGVSCKFIGDFNKAETAFEQAIKITPDHYQAHFALSDLGNTRLKANHIERLKIAFNKQTHADALLHLGHALAKEYEHIGDYENAFHYLDNCKSNKLKSSQYDFSEFQNLFTHVKNMSKKVTSNIGCISKEPIFILGMPRSGTTLVERIISSHDLVTSAGELQDFGMSIKELTQTNTNKVLDIETITQAYDLDFTAVGTTYLNRTRTVTGSTPHFIDKLPFNFFYVDLIRRVLPNAKIICLLRNPMDTCIGNYRQLFTINNPYYGYAFDLNTTAKFYSEFYQLIQHWQAQNNKNFMTLKYEELVSDPEQKIKQILNFCDLPFQKSCLDFHKNTAAVSTASKIQVREPINLKSIDRWKKYQAHTAEAQKILSSQGIKY</sequence>
<dbReference type="SUPFAM" id="SSF52540">
    <property type="entry name" value="P-loop containing nucleoside triphosphate hydrolases"/>
    <property type="match status" value="1"/>
</dbReference>
<dbReference type="GO" id="GO:0008476">
    <property type="term" value="F:protein-tyrosine sulfotransferase activity"/>
    <property type="evidence" value="ECO:0007669"/>
    <property type="project" value="InterPro"/>
</dbReference>
<dbReference type="Gene3D" id="3.40.50.300">
    <property type="entry name" value="P-loop containing nucleotide triphosphate hydrolases"/>
    <property type="match status" value="1"/>
</dbReference>
<dbReference type="SMART" id="SM00028">
    <property type="entry name" value="TPR"/>
    <property type="match status" value="3"/>
</dbReference>
<evidence type="ECO:0000256" key="2">
    <source>
        <dbReference type="PROSITE-ProRule" id="PRU00339"/>
    </source>
</evidence>
<evidence type="ECO:0000313" key="3">
    <source>
        <dbReference type="EMBL" id="SFC12236.1"/>
    </source>
</evidence>
<evidence type="ECO:0000313" key="4">
    <source>
        <dbReference type="Proteomes" id="UP000198862"/>
    </source>
</evidence>
<dbReference type="PANTHER" id="PTHR12788:SF10">
    <property type="entry name" value="PROTEIN-TYROSINE SULFOTRANSFERASE"/>
    <property type="match status" value="1"/>
</dbReference>
<proteinExistence type="predicted"/>
<dbReference type="AlphaFoldDB" id="A0A1I1GL84"/>
<evidence type="ECO:0000256" key="1">
    <source>
        <dbReference type="ARBA" id="ARBA00022679"/>
    </source>
</evidence>
<keyword evidence="2" id="KW-0802">TPR repeat</keyword>
<dbReference type="PROSITE" id="PS50005">
    <property type="entry name" value="TPR"/>
    <property type="match status" value="2"/>
</dbReference>
<accession>A0A1I1GL84</accession>
<dbReference type="Pfam" id="PF13469">
    <property type="entry name" value="Sulfotransfer_3"/>
    <property type="match status" value="1"/>
</dbReference>
<dbReference type="Pfam" id="PF13181">
    <property type="entry name" value="TPR_8"/>
    <property type="match status" value="2"/>
</dbReference>
<feature type="repeat" description="TPR" evidence="2">
    <location>
        <begin position="141"/>
        <end position="174"/>
    </location>
</feature>
<protein>
    <submittedName>
        <fullName evidence="3">TPR repeat-containing protein</fullName>
    </submittedName>
</protein>
<dbReference type="InterPro" id="IPR026634">
    <property type="entry name" value="TPST-like"/>
</dbReference>
<gene>
    <name evidence="3" type="ORF">SAMN02745724_00941</name>
</gene>
<keyword evidence="1" id="KW-0808">Transferase</keyword>
<dbReference type="InterPro" id="IPR011990">
    <property type="entry name" value="TPR-like_helical_dom_sf"/>
</dbReference>
<dbReference type="InterPro" id="IPR019734">
    <property type="entry name" value="TPR_rpt"/>
</dbReference>
<name>A0A1I1GL84_9GAMM</name>
<dbReference type="Pfam" id="PF13432">
    <property type="entry name" value="TPR_16"/>
    <property type="match status" value="1"/>
</dbReference>
<keyword evidence="4" id="KW-1185">Reference proteome</keyword>
<dbReference type="STRING" id="1123010.SAMN02745724_00941"/>
<dbReference type="Gene3D" id="1.25.40.10">
    <property type="entry name" value="Tetratricopeptide repeat domain"/>
    <property type="match status" value="2"/>
</dbReference>
<dbReference type="Proteomes" id="UP000198862">
    <property type="component" value="Unassembled WGS sequence"/>
</dbReference>
<dbReference type="RefSeq" id="WP_091980684.1">
    <property type="nucleotide sequence ID" value="NZ_FOLO01000005.1"/>
</dbReference>